<comment type="caution">
    <text evidence="2">The sequence shown here is derived from an EMBL/GenBank/DDBJ whole genome shotgun (WGS) entry which is preliminary data.</text>
</comment>
<organism evidence="2 3">
    <name type="scientific">Anaeramoeba ignava</name>
    <name type="common">Anaerobic marine amoeba</name>
    <dbReference type="NCBI Taxonomy" id="1746090"/>
    <lineage>
        <taxon>Eukaryota</taxon>
        <taxon>Metamonada</taxon>
        <taxon>Anaeramoebidae</taxon>
        <taxon>Anaeramoeba</taxon>
    </lineage>
</organism>
<evidence type="ECO:0000259" key="1">
    <source>
        <dbReference type="Pfam" id="PF03184"/>
    </source>
</evidence>
<dbReference type="Proteomes" id="UP001149090">
    <property type="component" value="Unassembled WGS sequence"/>
</dbReference>
<dbReference type="AlphaFoldDB" id="A0A9Q0RFK5"/>
<reference evidence="2" key="1">
    <citation type="submission" date="2022-10" db="EMBL/GenBank/DDBJ databases">
        <title>Novel sulphate-reducing endosymbionts in the free-living metamonad Anaeramoeba.</title>
        <authorList>
            <person name="Jerlstrom-Hultqvist J."/>
            <person name="Cepicka I."/>
            <person name="Gallot-Lavallee L."/>
            <person name="Salas-Leiva D."/>
            <person name="Curtis B.A."/>
            <person name="Zahonova K."/>
            <person name="Pipaliya S."/>
            <person name="Dacks J."/>
            <person name="Roger A.J."/>
        </authorList>
    </citation>
    <scope>NUCLEOTIDE SEQUENCE</scope>
    <source>
        <strain evidence="2">BMAN</strain>
    </source>
</reference>
<accession>A0A9Q0RFK5</accession>
<sequence>MSSSSSPSDFDDISETEKFHLRCEKLYQNYRPENIWNINESNLQYDYTRETTLSPRGKKQVLARNKINQKQSCTLIGCIAGDGNKLPLGFIFKEGKYAKKWMREDTPCVLIVDNFKTHINSTFIEFAKKKEVLIELIPQNMTGQLRPLDKLIFRQFKGKYKEEITGIINKLDCAQTKRTKVSEGCIKIWNSILGLTITNSFRLTGIIKPSDEFICFANFY</sequence>
<name>A0A9Q0RFK5_ANAIG</name>
<dbReference type="InterPro" id="IPR004875">
    <property type="entry name" value="DDE_SF_endonuclease_dom"/>
</dbReference>
<feature type="domain" description="DDE-1" evidence="1">
    <location>
        <begin position="105"/>
        <end position="166"/>
    </location>
</feature>
<gene>
    <name evidence="2" type="ORF">M0811_05493</name>
</gene>
<dbReference type="EMBL" id="JAPDFW010000056">
    <property type="protein sequence ID" value="KAJ5077803.1"/>
    <property type="molecule type" value="Genomic_DNA"/>
</dbReference>
<evidence type="ECO:0000313" key="2">
    <source>
        <dbReference type="EMBL" id="KAJ5077803.1"/>
    </source>
</evidence>
<protein>
    <recommendedName>
        <fullName evidence="1">DDE-1 domain-containing protein</fullName>
    </recommendedName>
</protein>
<dbReference type="GO" id="GO:0003676">
    <property type="term" value="F:nucleic acid binding"/>
    <property type="evidence" value="ECO:0007669"/>
    <property type="project" value="InterPro"/>
</dbReference>
<proteinExistence type="predicted"/>
<keyword evidence="3" id="KW-1185">Reference proteome</keyword>
<dbReference type="Pfam" id="PF03184">
    <property type="entry name" value="DDE_1"/>
    <property type="match status" value="1"/>
</dbReference>
<dbReference type="OrthoDB" id="8187571at2759"/>
<evidence type="ECO:0000313" key="3">
    <source>
        <dbReference type="Proteomes" id="UP001149090"/>
    </source>
</evidence>